<dbReference type="GO" id="GO:0051537">
    <property type="term" value="F:2 iron, 2 sulfur cluster binding"/>
    <property type="evidence" value="ECO:0007669"/>
    <property type="project" value="UniProtKB-UniRule"/>
</dbReference>
<evidence type="ECO:0000256" key="10">
    <source>
        <dbReference type="ARBA" id="ARBA00023304"/>
    </source>
</evidence>
<keyword evidence="8 15" id="KW-0411">Iron-sulfur</keyword>
<evidence type="ECO:0000256" key="5">
    <source>
        <dbReference type="ARBA" id="ARBA00022723"/>
    </source>
</evidence>
<dbReference type="EMBL" id="FNVR01000005">
    <property type="protein sequence ID" value="SEF76929.1"/>
    <property type="molecule type" value="Genomic_DNA"/>
</dbReference>
<evidence type="ECO:0000313" key="18">
    <source>
        <dbReference type="EMBL" id="SEF76929.1"/>
    </source>
</evidence>
<dbReference type="GO" id="GO:0000287">
    <property type="term" value="F:magnesium ion binding"/>
    <property type="evidence" value="ECO:0007669"/>
    <property type="project" value="UniProtKB-UniRule"/>
</dbReference>
<evidence type="ECO:0000313" key="19">
    <source>
        <dbReference type="Proteomes" id="UP000236736"/>
    </source>
</evidence>
<evidence type="ECO:0000256" key="1">
    <source>
        <dbReference type="ARBA" id="ARBA00001946"/>
    </source>
</evidence>
<dbReference type="InterPro" id="IPR037237">
    <property type="entry name" value="IlvD/EDD_N"/>
</dbReference>
<evidence type="ECO:0000259" key="16">
    <source>
        <dbReference type="Pfam" id="PF00920"/>
    </source>
</evidence>
<dbReference type="Gene3D" id="3.50.30.80">
    <property type="entry name" value="IlvD/EDD C-terminal domain-like"/>
    <property type="match status" value="1"/>
</dbReference>
<dbReference type="Proteomes" id="UP000236736">
    <property type="component" value="Unassembled WGS sequence"/>
</dbReference>
<dbReference type="PANTHER" id="PTHR21000:SF5">
    <property type="entry name" value="DIHYDROXY-ACID DEHYDRATASE, MITOCHONDRIAL"/>
    <property type="match status" value="1"/>
</dbReference>
<evidence type="ECO:0000256" key="9">
    <source>
        <dbReference type="ARBA" id="ARBA00023239"/>
    </source>
</evidence>
<accession>A0A1H5UPF1</accession>
<feature type="binding site" evidence="15">
    <location>
        <position position="99"/>
    </location>
    <ligand>
        <name>Mg(2+)</name>
        <dbReference type="ChEBI" id="CHEBI:18420"/>
    </ligand>
</feature>
<feature type="binding site" description="via carbamate group" evidence="15">
    <location>
        <position position="142"/>
    </location>
    <ligand>
        <name>Mg(2+)</name>
        <dbReference type="ChEBI" id="CHEBI:18420"/>
    </ligand>
</feature>
<protein>
    <recommendedName>
        <fullName evidence="14 15">Dihydroxy-acid dehydratase</fullName>
        <shortName evidence="15">DAD</shortName>
        <ecNumber evidence="14 15">4.2.1.9</ecNumber>
    </recommendedName>
</protein>
<sequence length="576" mass="61660">MSHSNGTLFLFFTPMAQKNLKKYSWEISDNDEHPAGKAMLYATGLSDKKMKQPFVGIASCGYESNPCNMHLNDFAGLIKNSSQEYDLTGLVFNTIGISDGTSMGTLGMRYSLVSREIIADSIESFILGHSFDACVAVAGCDKNMPGAIMGMIRIDRPAIMVYGGTIASGLYKGEKLNIVSAFEAFGKKIQGTITDEDYDGVIRNACPGAGACGGMYTANTMSSAIEAMGMSLPYSASYPANSPEKLRECREVNHYMRILLENDIKPSDIITRKSIENAVRVAIALGGSTNAVLHILAIARTAGVDFSLQDFKALNSKTPMIGDFKPSGKFLMEDLHEQGGLPAFMKYFLEAGYLHGDCMTVTGKTIAENLKNIQPIVPSKINVIHPIESPIKETGHLCILSGNLAPEGAVAKITGKEGRLFTGPARVFDSELEANNAIRDHKVKAGDVVVIRNVGPKGAPGMPEMLKPTSMIIGAGLGADVALITDGRFSGGTHGFVVGHVTPEAWCGGPIGLIQNDDLITIDTDNQLLSVQISDGEFAGRKKSWSPKSLEGLQGTLKKYNKLVSTASEGCVTDKF</sequence>
<comment type="function">
    <text evidence="15">Functions in the biosynthesis of branched-chain amino acids. Catalyzes the dehydration of (2R,3R)-2,3-dihydroxy-3-methylpentanoate (2,3-dihydroxy-3-methylvalerate) into 2-oxo-3-methylpentanoate (2-oxo-3-methylvalerate) and of (2R)-2,3-dihydroxy-3-methylbutanoate (2,3-dihydroxyisovalerate) into 2-oxo-3-methylbutanoate (2-oxoisovalerate), the penultimate precursor to L-isoleucine and L-valine, respectively.</text>
</comment>
<dbReference type="AlphaFoldDB" id="A0A1H5UPF1"/>
<keyword evidence="5 15" id="KW-0479">Metal-binding</keyword>
<dbReference type="STRING" id="1120964.GCA_001313265_06416"/>
<evidence type="ECO:0000256" key="8">
    <source>
        <dbReference type="ARBA" id="ARBA00023014"/>
    </source>
</evidence>
<dbReference type="InterPro" id="IPR050165">
    <property type="entry name" value="DHAD_IlvD/Edd"/>
</dbReference>
<keyword evidence="9 15" id="KW-0456">Lyase</keyword>
<comment type="similarity">
    <text evidence="2 15">Belongs to the IlvD/Edd family.</text>
</comment>
<dbReference type="PANTHER" id="PTHR21000">
    <property type="entry name" value="DIHYDROXY-ACID DEHYDRATASE DAD"/>
    <property type="match status" value="1"/>
</dbReference>
<feature type="binding site" evidence="15">
    <location>
        <position position="464"/>
    </location>
    <ligand>
        <name>Mg(2+)</name>
        <dbReference type="ChEBI" id="CHEBI:18420"/>
    </ligand>
</feature>
<keyword evidence="10 15" id="KW-0100">Branched-chain amino acid biosynthesis</keyword>
<comment type="cofactor">
    <cofactor evidence="1 15">
        <name>Mg(2+)</name>
        <dbReference type="ChEBI" id="CHEBI:18420"/>
    </cofactor>
</comment>
<evidence type="ECO:0000256" key="13">
    <source>
        <dbReference type="ARBA" id="ARBA00029437"/>
    </source>
</evidence>
<dbReference type="FunFam" id="3.50.30.80:FF:000001">
    <property type="entry name" value="Dihydroxy-acid dehydratase"/>
    <property type="match status" value="1"/>
</dbReference>
<keyword evidence="7 15" id="KW-0408">Iron</keyword>
<dbReference type="NCBIfam" id="TIGR00110">
    <property type="entry name" value="ilvD"/>
    <property type="match status" value="1"/>
</dbReference>
<dbReference type="GO" id="GO:0009097">
    <property type="term" value="P:isoleucine biosynthetic process"/>
    <property type="evidence" value="ECO:0007669"/>
    <property type="project" value="UniProtKB-UniRule"/>
</dbReference>
<dbReference type="InterPro" id="IPR020558">
    <property type="entry name" value="DiOHA_6PGluconate_deHydtase_CS"/>
</dbReference>
<evidence type="ECO:0000256" key="4">
    <source>
        <dbReference type="ARBA" id="ARBA00022714"/>
    </source>
</evidence>
<evidence type="ECO:0000256" key="2">
    <source>
        <dbReference type="ARBA" id="ARBA00006486"/>
    </source>
</evidence>
<dbReference type="EC" id="4.2.1.9" evidence="14 15"/>
<dbReference type="SUPFAM" id="SSF143975">
    <property type="entry name" value="IlvD/EDD N-terminal domain-like"/>
    <property type="match status" value="1"/>
</dbReference>
<gene>
    <name evidence="15" type="primary">ilvD</name>
    <name evidence="18" type="ORF">SAMN03080598_01300</name>
</gene>
<comment type="cofactor">
    <cofactor evidence="15">
        <name>[2Fe-2S] cluster</name>
        <dbReference type="ChEBI" id="CHEBI:190135"/>
    </cofactor>
    <text evidence="15">Binds 1 [2Fe-2S] cluster per subunit. This cluster acts as a Lewis acid cofactor.</text>
</comment>
<dbReference type="HAMAP" id="MF_00012">
    <property type="entry name" value="IlvD"/>
    <property type="match status" value="1"/>
</dbReference>
<feature type="binding site" evidence="15">
    <location>
        <position position="141"/>
    </location>
    <ligand>
        <name>Mg(2+)</name>
        <dbReference type="ChEBI" id="CHEBI:18420"/>
    </ligand>
</feature>
<dbReference type="NCBIfam" id="NF002068">
    <property type="entry name" value="PRK00911.1"/>
    <property type="match status" value="1"/>
</dbReference>
<dbReference type="GO" id="GO:0009099">
    <property type="term" value="P:L-valine biosynthetic process"/>
    <property type="evidence" value="ECO:0007669"/>
    <property type="project" value="UniProtKB-UniRule"/>
</dbReference>
<comment type="catalytic activity">
    <reaction evidence="11">
        <text>(2R)-2,3-dihydroxy-3-methylbutanoate = 3-methyl-2-oxobutanoate + H2O</text>
        <dbReference type="Rhea" id="RHEA:24809"/>
        <dbReference type="ChEBI" id="CHEBI:11851"/>
        <dbReference type="ChEBI" id="CHEBI:15377"/>
        <dbReference type="ChEBI" id="CHEBI:49072"/>
        <dbReference type="EC" id="4.2.1.9"/>
    </reaction>
    <physiologicalReaction direction="left-to-right" evidence="11">
        <dbReference type="Rhea" id="RHEA:24810"/>
    </physiologicalReaction>
</comment>
<evidence type="ECO:0000256" key="7">
    <source>
        <dbReference type="ARBA" id="ARBA00023004"/>
    </source>
</evidence>
<dbReference type="GO" id="GO:0004160">
    <property type="term" value="F:dihydroxy-acid dehydratase activity"/>
    <property type="evidence" value="ECO:0007669"/>
    <property type="project" value="UniProtKB-UniRule"/>
</dbReference>
<evidence type="ECO:0000256" key="12">
    <source>
        <dbReference type="ARBA" id="ARBA00029436"/>
    </source>
</evidence>
<evidence type="ECO:0000256" key="3">
    <source>
        <dbReference type="ARBA" id="ARBA00022605"/>
    </source>
</evidence>
<dbReference type="Pfam" id="PF00920">
    <property type="entry name" value="ILVD_EDD_N"/>
    <property type="match status" value="1"/>
</dbReference>
<evidence type="ECO:0000256" key="11">
    <source>
        <dbReference type="ARBA" id="ARBA00029304"/>
    </source>
</evidence>
<evidence type="ECO:0000259" key="17">
    <source>
        <dbReference type="Pfam" id="PF24877"/>
    </source>
</evidence>
<dbReference type="PROSITE" id="PS00886">
    <property type="entry name" value="ILVD_EDD_1"/>
    <property type="match status" value="1"/>
</dbReference>
<dbReference type="InterPro" id="IPR056740">
    <property type="entry name" value="ILV_EDD_C"/>
</dbReference>
<feature type="domain" description="Dihydroxy-acid/6-phosphogluconate dehydratase C-terminal" evidence="17">
    <location>
        <begin position="382"/>
        <end position="571"/>
    </location>
</feature>
<comment type="pathway">
    <text evidence="13 15">Amino-acid biosynthesis; L-isoleucine biosynthesis; L-isoleucine from 2-oxobutanoate: step 3/4.</text>
</comment>
<keyword evidence="4 15" id="KW-0001">2Fe-2S</keyword>
<dbReference type="PROSITE" id="PS00887">
    <property type="entry name" value="ILVD_EDD_2"/>
    <property type="match status" value="1"/>
</dbReference>
<dbReference type="InterPro" id="IPR004404">
    <property type="entry name" value="DihydroxyA_deHydtase"/>
</dbReference>
<comment type="subunit">
    <text evidence="15">Homodimer.</text>
</comment>
<proteinExistence type="inferred from homology"/>
<dbReference type="UniPathway" id="UPA00047">
    <property type="reaction ID" value="UER00057"/>
</dbReference>
<reference evidence="19" key="1">
    <citation type="submission" date="2016-10" db="EMBL/GenBank/DDBJ databases">
        <authorList>
            <person name="Varghese N."/>
            <person name="Submissions S."/>
        </authorList>
    </citation>
    <scope>NUCLEOTIDE SEQUENCE [LARGE SCALE GENOMIC DNA]</scope>
    <source>
        <strain evidence="19">DSM 17298</strain>
    </source>
</reference>
<keyword evidence="3 15" id="KW-0028">Amino-acid biosynthesis</keyword>
<organism evidence="18 19">
    <name type="scientific">Algoriphagus boritolerans DSM 17298 = JCM 18970</name>
    <dbReference type="NCBI Taxonomy" id="1120964"/>
    <lineage>
        <taxon>Bacteria</taxon>
        <taxon>Pseudomonadati</taxon>
        <taxon>Bacteroidota</taxon>
        <taxon>Cytophagia</taxon>
        <taxon>Cytophagales</taxon>
        <taxon>Cyclobacteriaceae</taxon>
        <taxon>Algoriphagus</taxon>
    </lineage>
</organism>
<keyword evidence="19" id="KW-1185">Reference proteome</keyword>
<name>A0A1H5UPF1_9BACT</name>
<comment type="catalytic activity">
    <reaction evidence="15">
        <text>(2R,3R)-2,3-dihydroxy-3-methylpentanoate = (S)-3-methyl-2-oxopentanoate + H2O</text>
        <dbReference type="Rhea" id="RHEA:27694"/>
        <dbReference type="ChEBI" id="CHEBI:15377"/>
        <dbReference type="ChEBI" id="CHEBI:35146"/>
        <dbReference type="ChEBI" id="CHEBI:49258"/>
        <dbReference type="EC" id="4.2.1.9"/>
    </reaction>
</comment>
<evidence type="ECO:0000256" key="6">
    <source>
        <dbReference type="ARBA" id="ARBA00022842"/>
    </source>
</evidence>
<feature type="active site" description="Proton acceptor" evidence="15">
    <location>
        <position position="490"/>
    </location>
</feature>
<evidence type="ECO:0000256" key="15">
    <source>
        <dbReference type="HAMAP-Rule" id="MF_00012"/>
    </source>
</evidence>
<keyword evidence="6 15" id="KW-0460">Magnesium</keyword>
<feature type="binding site" evidence="15">
    <location>
        <position position="67"/>
    </location>
    <ligand>
        <name>[2Fe-2S] cluster</name>
        <dbReference type="ChEBI" id="CHEBI:190135"/>
    </ligand>
</feature>
<comment type="pathway">
    <text evidence="12 15">Amino-acid biosynthesis; L-valine biosynthesis; L-valine from pyruvate: step 3/4.</text>
</comment>
<dbReference type="InterPro" id="IPR000581">
    <property type="entry name" value="ILV_EDD_N"/>
</dbReference>
<dbReference type="SUPFAM" id="SSF52016">
    <property type="entry name" value="LeuD/IlvD-like"/>
    <property type="match status" value="1"/>
</dbReference>
<dbReference type="InterPro" id="IPR042096">
    <property type="entry name" value="Dihydro-acid_dehy_C"/>
</dbReference>
<feature type="domain" description="Dihydroxy-acid/6-phosphogluconate dehydratase N-terminal" evidence="16">
    <location>
        <begin position="52"/>
        <end position="369"/>
    </location>
</feature>
<dbReference type="Pfam" id="PF24877">
    <property type="entry name" value="ILV_EDD_C"/>
    <property type="match status" value="1"/>
</dbReference>
<feature type="modified residue" description="N6-carboxylysine" evidence="15">
    <location>
        <position position="142"/>
    </location>
</feature>
<dbReference type="UniPathway" id="UPA00049">
    <property type="reaction ID" value="UER00061"/>
</dbReference>
<evidence type="ECO:0000256" key="14">
    <source>
        <dbReference type="ARBA" id="ARBA00029490"/>
    </source>
</evidence>
<comment type="caution">
    <text evidence="15">Lacks conserved residue(s) required for the propagation of feature annotation.</text>
</comment>